<keyword evidence="5" id="KW-0653">Protein transport</keyword>
<evidence type="ECO:0000313" key="9">
    <source>
        <dbReference type="EMBL" id="EMR10669.1"/>
    </source>
</evidence>
<comment type="similarity">
    <text evidence="2">Belongs to the COG7 family.</text>
</comment>
<evidence type="ECO:0000256" key="8">
    <source>
        <dbReference type="ARBA" id="ARBA00031345"/>
    </source>
</evidence>
<dbReference type="STRING" id="1069680.M7PJN3"/>
<dbReference type="GO" id="GO:0006886">
    <property type="term" value="P:intracellular protein transport"/>
    <property type="evidence" value="ECO:0007669"/>
    <property type="project" value="InterPro"/>
</dbReference>
<evidence type="ECO:0000256" key="2">
    <source>
        <dbReference type="ARBA" id="ARBA00005831"/>
    </source>
</evidence>
<dbReference type="GO" id="GO:0006890">
    <property type="term" value="P:retrograde vesicle-mediated transport, Golgi to endoplasmic reticulum"/>
    <property type="evidence" value="ECO:0007669"/>
    <property type="project" value="TreeGrafter"/>
</dbReference>
<evidence type="ECO:0000256" key="1">
    <source>
        <dbReference type="ARBA" id="ARBA00004395"/>
    </source>
</evidence>
<keyword evidence="7" id="KW-0472">Membrane</keyword>
<dbReference type="GeneID" id="19895066"/>
<evidence type="ECO:0000256" key="3">
    <source>
        <dbReference type="ARBA" id="ARBA00020984"/>
    </source>
</evidence>
<dbReference type="GO" id="GO:0000139">
    <property type="term" value="C:Golgi membrane"/>
    <property type="evidence" value="ECO:0007669"/>
    <property type="project" value="UniProtKB-SubCell"/>
</dbReference>
<dbReference type="GO" id="GO:0007030">
    <property type="term" value="P:Golgi organization"/>
    <property type="evidence" value="ECO:0007669"/>
    <property type="project" value="TreeGrafter"/>
</dbReference>
<reference evidence="10" key="1">
    <citation type="journal article" date="2016" name="Nat. Commun.">
        <title>Genome analysis of three Pneumocystis species reveals adaptation mechanisms to life exclusively in mammalian hosts.</title>
        <authorList>
            <person name="Ma L."/>
            <person name="Chen Z."/>
            <person name="Huang D.W."/>
            <person name="Kutty G."/>
            <person name="Ishihara M."/>
            <person name="Wang H."/>
            <person name="Abouelleil A."/>
            <person name="Bishop L."/>
            <person name="Davey E."/>
            <person name="Deng R."/>
            <person name="Deng X."/>
            <person name="Fan L."/>
            <person name="Fantoni G."/>
            <person name="Fitzgerald M."/>
            <person name="Gogineni E."/>
            <person name="Goldberg J.M."/>
            <person name="Handley G."/>
            <person name="Hu X."/>
            <person name="Huber C."/>
            <person name="Jiao X."/>
            <person name="Jones K."/>
            <person name="Levin J.Z."/>
            <person name="Liu Y."/>
            <person name="Macdonald P."/>
            <person name="Melnikov A."/>
            <person name="Raley C."/>
            <person name="Sassi M."/>
            <person name="Sherman B.T."/>
            <person name="Song X."/>
            <person name="Sykes S."/>
            <person name="Tran B."/>
            <person name="Walsh L."/>
            <person name="Xia Y."/>
            <person name="Yang J."/>
            <person name="Young S."/>
            <person name="Zeng Q."/>
            <person name="Zheng X."/>
            <person name="Stephens R."/>
            <person name="Nusbaum C."/>
            <person name="Birren B.W."/>
            <person name="Azadi P."/>
            <person name="Lempicki R.A."/>
            <person name="Cuomo C.A."/>
            <person name="Kovacs J.A."/>
        </authorList>
    </citation>
    <scope>NUCLEOTIDE SEQUENCE [LARGE SCALE GENOMIC DNA]</scope>
    <source>
        <strain evidence="10">B123</strain>
    </source>
</reference>
<comment type="subcellular location">
    <subcellularLocation>
        <location evidence="1">Golgi apparatus membrane</location>
        <topology evidence="1">Peripheral membrane protein</topology>
    </subcellularLocation>
</comment>
<dbReference type="VEuPathDB" id="FungiDB:PNEG_01369"/>
<evidence type="ECO:0000313" key="10">
    <source>
        <dbReference type="Proteomes" id="UP000011958"/>
    </source>
</evidence>
<dbReference type="PANTHER" id="PTHR21443">
    <property type="entry name" value="CONSERVED OLIGOMERIC GOLGI COMPLEX COMPONENT 7"/>
    <property type="match status" value="1"/>
</dbReference>
<proteinExistence type="inferred from homology"/>
<dbReference type="Proteomes" id="UP000011958">
    <property type="component" value="Unassembled WGS sequence"/>
</dbReference>
<dbReference type="HOGENOM" id="CLU_1378655_0_0_1"/>
<evidence type="ECO:0000256" key="6">
    <source>
        <dbReference type="ARBA" id="ARBA00023034"/>
    </source>
</evidence>
<gene>
    <name evidence="9" type="ORF">PNEG_01369</name>
</gene>
<dbReference type="OMA" id="IEATHLI"/>
<dbReference type="EMBL" id="AFWA02000006">
    <property type="protein sequence ID" value="EMR10669.1"/>
    <property type="molecule type" value="Genomic_DNA"/>
</dbReference>
<evidence type="ECO:0000256" key="7">
    <source>
        <dbReference type="ARBA" id="ARBA00023136"/>
    </source>
</evidence>
<dbReference type="InterPro" id="IPR019335">
    <property type="entry name" value="COG7"/>
</dbReference>
<comment type="caution">
    <text evidence="9">The sequence shown here is derived from an EMBL/GenBank/DDBJ whole genome shotgun (WGS) entry which is preliminary data.</text>
</comment>
<dbReference type="RefSeq" id="XP_007873298.1">
    <property type="nucleotide sequence ID" value="XM_007875107.1"/>
</dbReference>
<dbReference type="OrthoDB" id="249612at2759"/>
<keyword evidence="10" id="KW-1185">Reference proteome</keyword>
<organism evidence="9 10">
    <name type="scientific">Pneumocystis murina (strain B123)</name>
    <name type="common">Mouse pneumocystis pneumonia agent</name>
    <name type="synonym">Pneumocystis carinii f. sp. muris</name>
    <dbReference type="NCBI Taxonomy" id="1069680"/>
    <lineage>
        <taxon>Eukaryota</taxon>
        <taxon>Fungi</taxon>
        <taxon>Dikarya</taxon>
        <taxon>Ascomycota</taxon>
        <taxon>Taphrinomycotina</taxon>
        <taxon>Pneumocystomycetes</taxon>
        <taxon>Pneumocystaceae</taxon>
        <taxon>Pneumocystis</taxon>
    </lineage>
</organism>
<evidence type="ECO:0000256" key="5">
    <source>
        <dbReference type="ARBA" id="ARBA00022927"/>
    </source>
</evidence>
<dbReference type="GO" id="GO:0017119">
    <property type="term" value="C:Golgi transport complex"/>
    <property type="evidence" value="ECO:0007669"/>
    <property type="project" value="InterPro"/>
</dbReference>
<protein>
    <recommendedName>
        <fullName evidence="3">Conserved oligomeric Golgi complex subunit 7</fullName>
    </recommendedName>
    <alternativeName>
        <fullName evidence="8">Component of oligomeric Golgi complex 7</fullName>
    </alternativeName>
</protein>
<accession>M7PJN3</accession>
<keyword evidence="4" id="KW-0813">Transport</keyword>
<dbReference type="PANTHER" id="PTHR21443:SF0">
    <property type="entry name" value="CONSERVED OLIGOMERIC GOLGI COMPLEX SUBUNIT 7"/>
    <property type="match status" value="1"/>
</dbReference>
<sequence>MQSNTNETNPSLSSLSYLPSIYINSFLSSTISLEEAKNITTSLLSSLEFESRSTINQLQEIVNEIIQQLPQLSYDIELLHNDIVVLLEILNKKKEYAETLKKGTENHVIDNFLHLDLIKKRIEATHLILKEAKEWKNIETKKKHIELLIKNKKFQEAQNIVNKLKRLVKVWKETNEYNERLDMIKVLEQKIPDFTEKT</sequence>
<evidence type="ECO:0000256" key="4">
    <source>
        <dbReference type="ARBA" id="ARBA00022448"/>
    </source>
</evidence>
<dbReference type="AlphaFoldDB" id="M7PJN3"/>
<keyword evidence="6" id="KW-0333">Golgi apparatus</keyword>
<dbReference type="eggNOG" id="ENOG502T4IT">
    <property type="taxonomic scope" value="Eukaryota"/>
</dbReference>
<name>M7PJN3_PNEMU</name>